<dbReference type="GO" id="GO:0005829">
    <property type="term" value="C:cytosol"/>
    <property type="evidence" value="ECO:0007669"/>
    <property type="project" value="TreeGrafter"/>
</dbReference>
<dbReference type="FunFam" id="1.10.10.10:FF:000138">
    <property type="entry name" value="Rrf2 family transcriptional regulator"/>
    <property type="match status" value="1"/>
</dbReference>
<dbReference type="InterPro" id="IPR000944">
    <property type="entry name" value="Tscrpt_reg_Rrf2"/>
</dbReference>
<dbReference type="PANTHER" id="PTHR33221">
    <property type="entry name" value="WINGED HELIX-TURN-HELIX TRANSCRIPTIONAL REGULATOR, RRF2 FAMILY"/>
    <property type="match status" value="1"/>
</dbReference>
<organism evidence="1 2">
    <name type="scientific">Candidatus Olsenella stercoravium</name>
    <dbReference type="NCBI Taxonomy" id="2838713"/>
    <lineage>
        <taxon>Bacteria</taxon>
        <taxon>Bacillati</taxon>
        <taxon>Actinomycetota</taxon>
        <taxon>Coriobacteriia</taxon>
        <taxon>Coriobacteriales</taxon>
        <taxon>Atopobiaceae</taxon>
        <taxon>Olsenella</taxon>
    </lineage>
</organism>
<dbReference type="InterPro" id="IPR036388">
    <property type="entry name" value="WH-like_DNA-bd_sf"/>
</dbReference>
<dbReference type="Pfam" id="PF02082">
    <property type="entry name" value="Rrf2"/>
    <property type="match status" value="1"/>
</dbReference>
<reference evidence="1" key="1">
    <citation type="journal article" date="2021" name="PeerJ">
        <title>Extensive microbial diversity within the chicken gut microbiome revealed by metagenomics and culture.</title>
        <authorList>
            <person name="Gilroy R."/>
            <person name="Ravi A."/>
            <person name="Getino M."/>
            <person name="Pursley I."/>
            <person name="Horton D.L."/>
            <person name="Alikhan N.F."/>
            <person name="Baker D."/>
            <person name="Gharbi K."/>
            <person name="Hall N."/>
            <person name="Watson M."/>
            <person name="Adriaenssens E.M."/>
            <person name="Foster-Nyarko E."/>
            <person name="Jarju S."/>
            <person name="Secka A."/>
            <person name="Antonio M."/>
            <person name="Oren A."/>
            <person name="Chaudhuri R.R."/>
            <person name="La Ragione R."/>
            <person name="Hildebrand F."/>
            <person name="Pallen M.J."/>
        </authorList>
    </citation>
    <scope>NUCLEOTIDE SEQUENCE</scope>
    <source>
        <strain evidence="1">ChiHecolR3B27-1887</strain>
    </source>
</reference>
<sequence>MQISTRFTIAVHALLCVANFSPERKVTSGFIAQSVGVNPVVIRRTLGQLKEAGLVHVEPGIGGTTLARPAEKITLLDVFRAVDSVEGSLFDFHSAPNPTCPVGRNVHAVLDTELSAAQSALEERLGQTSLADLDARLEGLVKAG</sequence>
<dbReference type="SUPFAM" id="SSF46785">
    <property type="entry name" value="Winged helix' DNA-binding domain"/>
    <property type="match status" value="1"/>
</dbReference>
<comment type="caution">
    <text evidence="1">The sequence shown here is derived from an EMBL/GenBank/DDBJ whole genome shotgun (WGS) entry which is preliminary data.</text>
</comment>
<evidence type="ECO:0000313" key="2">
    <source>
        <dbReference type="Proteomes" id="UP000824029"/>
    </source>
</evidence>
<evidence type="ECO:0000313" key="1">
    <source>
        <dbReference type="EMBL" id="HIZ19147.1"/>
    </source>
</evidence>
<dbReference type="AlphaFoldDB" id="A0A9D2DL93"/>
<name>A0A9D2DL93_9ACTN</name>
<dbReference type="GO" id="GO:0003700">
    <property type="term" value="F:DNA-binding transcription factor activity"/>
    <property type="evidence" value="ECO:0007669"/>
    <property type="project" value="TreeGrafter"/>
</dbReference>
<gene>
    <name evidence="1" type="ORF">IAA22_08585</name>
</gene>
<protein>
    <submittedName>
        <fullName evidence="1">Rrf2 family transcriptional regulator</fullName>
    </submittedName>
</protein>
<proteinExistence type="predicted"/>
<dbReference type="EMBL" id="DXBZ01000167">
    <property type="protein sequence ID" value="HIZ19147.1"/>
    <property type="molecule type" value="Genomic_DNA"/>
</dbReference>
<dbReference type="PANTHER" id="PTHR33221:SF15">
    <property type="entry name" value="HTH-TYPE TRANSCRIPTIONAL REGULATOR YWGB-RELATED"/>
    <property type="match status" value="1"/>
</dbReference>
<dbReference type="PROSITE" id="PS51197">
    <property type="entry name" value="HTH_RRF2_2"/>
    <property type="match status" value="1"/>
</dbReference>
<dbReference type="Proteomes" id="UP000824029">
    <property type="component" value="Unassembled WGS sequence"/>
</dbReference>
<reference evidence="1" key="2">
    <citation type="submission" date="2021-04" db="EMBL/GenBank/DDBJ databases">
        <authorList>
            <person name="Gilroy R."/>
        </authorList>
    </citation>
    <scope>NUCLEOTIDE SEQUENCE</scope>
    <source>
        <strain evidence="1">ChiHecolR3B27-1887</strain>
    </source>
</reference>
<accession>A0A9D2DL93</accession>
<dbReference type="Gene3D" id="1.10.10.10">
    <property type="entry name" value="Winged helix-like DNA-binding domain superfamily/Winged helix DNA-binding domain"/>
    <property type="match status" value="1"/>
</dbReference>
<dbReference type="InterPro" id="IPR036390">
    <property type="entry name" value="WH_DNA-bd_sf"/>
</dbReference>